<dbReference type="AlphaFoldDB" id="A0A9Q9ANB3"/>
<feature type="compositionally biased region" description="Basic and acidic residues" evidence="1">
    <location>
        <begin position="19"/>
        <end position="36"/>
    </location>
</feature>
<keyword evidence="3" id="KW-1185">Reference proteome</keyword>
<evidence type="ECO:0000313" key="3">
    <source>
        <dbReference type="Proteomes" id="UP001056384"/>
    </source>
</evidence>
<dbReference type="EMBL" id="CP099419">
    <property type="protein sequence ID" value="USW50108.1"/>
    <property type="molecule type" value="Genomic_DNA"/>
</dbReference>
<evidence type="ECO:0000256" key="1">
    <source>
        <dbReference type="SAM" id="MobiDB-lite"/>
    </source>
</evidence>
<feature type="compositionally biased region" description="Basic residues" evidence="1">
    <location>
        <begin position="122"/>
        <end position="132"/>
    </location>
</feature>
<accession>A0A9Q9ANB3</accession>
<feature type="compositionally biased region" description="Low complexity" evidence="1">
    <location>
        <begin position="185"/>
        <end position="197"/>
    </location>
</feature>
<dbReference type="Proteomes" id="UP001056384">
    <property type="component" value="Chromosome 2"/>
</dbReference>
<feature type="region of interest" description="Disordered" evidence="1">
    <location>
        <begin position="80"/>
        <end position="242"/>
    </location>
</feature>
<reference evidence="2" key="1">
    <citation type="submission" date="2022-06" db="EMBL/GenBank/DDBJ databases">
        <title>Complete genome sequences of two strains of the flax pathogen Septoria linicola.</title>
        <authorList>
            <person name="Lapalu N."/>
            <person name="Simon A."/>
            <person name="Demenou B."/>
            <person name="Paumier D."/>
            <person name="Guillot M.-P."/>
            <person name="Gout L."/>
            <person name="Valade R."/>
        </authorList>
    </citation>
    <scope>NUCLEOTIDE SEQUENCE</scope>
    <source>
        <strain evidence="2">SE15195</strain>
    </source>
</reference>
<feature type="region of interest" description="Disordered" evidence="1">
    <location>
        <begin position="1"/>
        <end position="58"/>
    </location>
</feature>
<feature type="compositionally biased region" description="Gly residues" evidence="1">
    <location>
        <begin position="82"/>
        <end position="96"/>
    </location>
</feature>
<sequence>MSGHPSRRPVSPVGGGYYDVREVRPDNYERERDADNLNRYGTIRRTNGPPVGHPSERAYPEFRRIRRHEDDYGAAGVDVSSYGGGFPPSSCGGGQGPMPTYNSASRYPEPPFVSAGPQPRRPSSRRTHRSSSRPREPVADIGSLAGDFRPFNTPSDGFDRRPPPRDYSQVDELDLYDSGARRQRYASPPRRSTRPPAGGSALPTPEEFAASTSRRGPPFPVDYYGGPQQPSGSYYSERRRPW</sequence>
<organism evidence="2 3">
    <name type="scientific">Septoria linicola</name>
    <dbReference type="NCBI Taxonomy" id="215465"/>
    <lineage>
        <taxon>Eukaryota</taxon>
        <taxon>Fungi</taxon>
        <taxon>Dikarya</taxon>
        <taxon>Ascomycota</taxon>
        <taxon>Pezizomycotina</taxon>
        <taxon>Dothideomycetes</taxon>
        <taxon>Dothideomycetidae</taxon>
        <taxon>Mycosphaerellales</taxon>
        <taxon>Mycosphaerellaceae</taxon>
        <taxon>Septoria</taxon>
    </lineage>
</organism>
<proteinExistence type="predicted"/>
<gene>
    <name evidence="2" type="ORF">Slin15195_G034270</name>
</gene>
<name>A0A9Q9ANB3_9PEZI</name>
<protein>
    <submittedName>
        <fullName evidence="2">Uncharacterized protein</fullName>
    </submittedName>
</protein>
<evidence type="ECO:0000313" key="2">
    <source>
        <dbReference type="EMBL" id="USW50108.1"/>
    </source>
</evidence>